<evidence type="ECO:0000313" key="4">
    <source>
        <dbReference type="Proteomes" id="UP000004221"/>
    </source>
</evidence>
<sequence length="156" mass="16525">MSARARNLMRRRQGCWREPHTGQALVELALVIPVLLLLAFGVLGVGRVLQAKLAVSATAREAARAATMADSAPTALTAGLSRGETAAAGYGLGNGSLEVVVDPGQFERGGQVRAMAHYTVTLDDLPLLGWVRVPVASDHVERIGLYRSRRSRGGTP</sequence>
<dbReference type="Pfam" id="PF07811">
    <property type="entry name" value="TadE"/>
    <property type="match status" value="1"/>
</dbReference>
<comment type="caution">
    <text evidence="3">The sequence shown here is derived from an EMBL/GenBank/DDBJ whole genome shotgun (WGS) entry which is preliminary data.</text>
</comment>
<accession>I4EL57</accession>
<keyword evidence="1" id="KW-0812">Transmembrane</keyword>
<evidence type="ECO:0000256" key="1">
    <source>
        <dbReference type="SAM" id="Phobius"/>
    </source>
</evidence>
<name>I4EL57_9BACT</name>
<feature type="transmembrane region" description="Helical" evidence="1">
    <location>
        <begin position="21"/>
        <end position="43"/>
    </location>
</feature>
<keyword evidence="1" id="KW-0472">Membrane</keyword>
<reference evidence="3 4" key="1">
    <citation type="journal article" date="2012" name="ISME J.">
        <title>Nitrification expanded: discovery, physiology and genomics of a nitrite-oxidizing bacterium from the phylum Chloroflexi.</title>
        <authorList>
            <person name="Sorokin D.Y."/>
            <person name="Lucker S."/>
            <person name="Vejmelkova D."/>
            <person name="Kostrikina N.A."/>
            <person name="Kleerebezem R."/>
            <person name="Rijpstra W.I."/>
            <person name="Damste J.S."/>
            <person name="Le Paslier D."/>
            <person name="Muyzer G."/>
            <person name="Wagner M."/>
            <person name="van Loosdrecht M.C."/>
            <person name="Daims H."/>
        </authorList>
    </citation>
    <scope>NUCLEOTIDE SEQUENCE [LARGE SCALE GENOMIC DNA]</scope>
    <source>
        <strain evidence="4">none</strain>
    </source>
</reference>
<dbReference type="InterPro" id="IPR012495">
    <property type="entry name" value="TadE-like_dom"/>
</dbReference>
<proteinExistence type="predicted"/>
<protein>
    <recommendedName>
        <fullName evidence="2">TadE-like domain-containing protein</fullName>
    </recommendedName>
</protein>
<keyword evidence="1" id="KW-1133">Transmembrane helix</keyword>
<dbReference type="AlphaFoldDB" id="I4EL57"/>
<dbReference type="EMBL" id="CAGS01000440">
    <property type="protein sequence ID" value="CCF85419.1"/>
    <property type="molecule type" value="Genomic_DNA"/>
</dbReference>
<dbReference type="Proteomes" id="UP000004221">
    <property type="component" value="Unassembled WGS sequence"/>
</dbReference>
<gene>
    <name evidence="3" type="ORF">NITHO_4950002</name>
</gene>
<keyword evidence="4" id="KW-1185">Reference proteome</keyword>
<dbReference type="RefSeq" id="WP_008480307.1">
    <property type="nucleotide sequence ID" value="NZ_CAGS01000440.1"/>
</dbReference>
<feature type="domain" description="TadE-like" evidence="2">
    <location>
        <begin position="22"/>
        <end position="64"/>
    </location>
</feature>
<evidence type="ECO:0000259" key="2">
    <source>
        <dbReference type="Pfam" id="PF07811"/>
    </source>
</evidence>
<evidence type="ECO:0000313" key="3">
    <source>
        <dbReference type="EMBL" id="CCF85419.1"/>
    </source>
</evidence>
<organism evidence="3 4">
    <name type="scientific">Nitrolancea hollandica Lb</name>
    <dbReference type="NCBI Taxonomy" id="1129897"/>
    <lineage>
        <taxon>Bacteria</taxon>
        <taxon>Pseudomonadati</taxon>
        <taxon>Thermomicrobiota</taxon>
        <taxon>Thermomicrobia</taxon>
        <taxon>Sphaerobacterales</taxon>
        <taxon>Sphaerobacterineae</taxon>
        <taxon>Sphaerobacteraceae</taxon>
        <taxon>Nitrolancea</taxon>
    </lineage>
</organism>